<gene>
    <name evidence="1" type="ORF">g.3824</name>
</gene>
<dbReference type="AlphaFoldDB" id="A0A1B6DAD3"/>
<evidence type="ECO:0000313" key="1">
    <source>
        <dbReference type="EMBL" id="JAS22659.1"/>
    </source>
</evidence>
<dbReference type="EMBL" id="GEDC01014639">
    <property type="protein sequence ID" value="JAS22659.1"/>
    <property type="molecule type" value="Transcribed_RNA"/>
</dbReference>
<name>A0A1B6DAD3_9HEMI</name>
<sequence>MKSSSNSSNCSQISKNNTENIDESINSSSINSSIDCDSEFYTSLKNKIDLHFSAYETSKSKKQICKMFWKVIDEKSEHFYKILEPGRFLNLPERSNTKLSPIKKEMVTPLCELPPKEILNEFIRLKLDKAAFPESRHKPRPSENVCFNIEDYEDSLSEIKKDLENYEKINK</sequence>
<organism evidence="1">
    <name type="scientific">Clastoptera arizonana</name>
    <name type="common">Arizona spittle bug</name>
    <dbReference type="NCBI Taxonomy" id="38151"/>
    <lineage>
        <taxon>Eukaryota</taxon>
        <taxon>Metazoa</taxon>
        <taxon>Ecdysozoa</taxon>
        <taxon>Arthropoda</taxon>
        <taxon>Hexapoda</taxon>
        <taxon>Insecta</taxon>
        <taxon>Pterygota</taxon>
        <taxon>Neoptera</taxon>
        <taxon>Paraneoptera</taxon>
        <taxon>Hemiptera</taxon>
        <taxon>Auchenorrhyncha</taxon>
        <taxon>Cercopoidea</taxon>
        <taxon>Clastopteridae</taxon>
        <taxon>Clastoptera</taxon>
    </lineage>
</organism>
<proteinExistence type="predicted"/>
<reference evidence="1" key="1">
    <citation type="submission" date="2015-12" db="EMBL/GenBank/DDBJ databases">
        <title>De novo transcriptome assembly of four potential Pierce s Disease insect vectors from Arizona vineyards.</title>
        <authorList>
            <person name="Tassone E.E."/>
        </authorList>
    </citation>
    <scope>NUCLEOTIDE SEQUENCE</scope>
</reference>
<protein>
    <submittedName>
        <fullName evidence="1">Uncharacterized protein</fullName>
    </submittedName>
</protein>
<feature type="non-terminal residue" evidence="1">
    <location>
        <position position="171"/>
    </location>
</feature>
<accession>A0A1B6DAD3</accession>